<sequence>MMKTTIDKINSNIKTIPILDFSLERHLNDLILLGSYDLTYYIQIKIVFKEVNEDNIHYSDYSFDFEYFTPLSVIIHKNDYEFIIKTDEENIKIKCKNFSIYNYGRQGVNLSDIENNTLNKDSIFHSINNKYG</sequence>
<gene>
    <name evidence="1" type="ORF">MUY34_09915</name>
</gene>
<accession>A0ABT0HAR6</accession>
<proteinExistence type="predicted"/>
<evidence type="ECO:0000313" key="2">
    <source>
        <dbReference type="Proteomes" id="UP001203687"/>
    </source>
</evidence>
<organism evidence="1 2">
    <name type="scientific">Psychroserpens algicola</name>
    <dbReference type="NCBI Taxonomy" id="1719034"/>
    <lineage>
        <taxon>Bacteria</taxon>
        <taxon>Pseudomonadati</taxon>
        <taxon>Bacteroidota</taxon>
        <taxon>Flavobacteriia</taxon>
        <taxon>Flavobacteriales</taxon>
        <taxon>Flavobacteriaceae</taxon>
        <taxon>Psychroserpens</taxon>
    </lineage>
</organism>
<evidence type="ECO:0000313" key="1">
    <source>
        <dbReference type="EMBL" id="MCK8480940.1"/>
    </source>
</evidence>
<dbReference type="Proteomes" id="UP001203687">
    <property type="component" value="Unassembled WGS sequence"/>
</dbReference>
<protein>
    <recommendedName>
        <fullName evidence="3">Immunity protein 50</fullName>
    </recommendedName>
</protein>
<keyword evidence="2" id="KW-1185">Reference proteome</keyword>
<reference evidence="1" key="1">
    <citation type="submission" date="2022-04" db="EMBL/GenBank/DDBJ databases">
        <authorList>
            <person name="Ren T."/>
        </authorList>
    </citation>
    <scope>NUCLEOTIDE SEQUENCE</scope>
    <source>
        <strain evidence="1">F63249</strain>
    </source>
</reference>
<dbReference type="EMBL" id="JALPQF010000008">
    <property type="protein sequence ID" value="MCK8480940.1"/>
    <property type="molecule type" value="Genomic_DNA"/>
</dbReference>
<evidence type="ECO:0008006" key="3">
    <source>
        <dbReference type="Google" id="ProtNLM"/>
    </source>
</evidence>
<comment type="caution">
    <text evidence="1">The sequence shown here is derived from an EMBL/GenBank/DDBJ whole genome shotgun (WGS) entry which is preliminary data.</text>
</comment>
<dbReference type="RefSeq" id="WP_248412978.1">
    <property type="nucleotide sequence ID" value="NZ_JALPQF010000008.1"/>
</dbReference>
<name>A0ABT0HAR6_9FLAO</name>